<reference evidence="2" key="1">
    <citation type="submission" date="2016-05" db="EMBL/GenBank/DDBJ databases">
        <authorList>
            <person name="Lavstsen T."/>
            <person name="Jespersen J.S."/>
        </authorList>
    </citation>
    <scope>NUCLEOTIDE SEQUENCE</scope>
    <source>
        <tissue evidence="2">Brain</tissue>
    </source>
</reference>
<dbReference type="AlphaFoldDB" id="A0A1A8RJY8"/>
<gene>
    <name evidence="2" type="primary">BX663505.1</name>
</gene>
<reference evidence="2" key="2">
    <citation type="submission" date="2016-06" db="EMBL/GenBank/DDBJ databases">
        <title>The genome of a short-lived fish provides insights into sex chromosome evolution and the genetic control of aging.</title>
        <authorList>
            <person name="Reichwald K."/>
            <person name="Felder M."/>
            <person name="Petzold A."/>
            <person name="Koch P."/>
            <person name="Groth M."/>
            <person name="Platzer M."/>
        </authorList>
    </citation>
    <scope>NUCLEOTIDE SEQUENCE</scope>
    <source>
        <tissue evidence="2">Brain</tissue>
    </source>
</reference>
<feature type="non-terminal residue" evidence="2">
    <location>
        <position position="248"/>
    </location>
</feature>
<accession>A0A1A8RJY8</accession>
<feature type="non-terminal residue" evidence="2">
    <location>
        <position position="1"/>
    </location>
</feature>
<feature type="compositionally biased region" description="Polar residues" evidence="1">
    <location>
        <begin position="87"/>
        <end position="98"/>
    </location>
</feature>
<organism evidence="2">
    <name type="scientific">Nothobranchius rachovii</name>
    <name type="common">bluefin notho</name>
    <dbReference type="NCBI Taxonomy" id="451742"/>
    <lineage>
        <taxon>Eukaryota</taxon>
        <taxon>Metazoa</taxon>
        <taxon>Chordata</taxon>
        <taxon>Craniata</taxon>
        <taxon>Vertebrata</taxon>
        <taxon>Euteleostomi</taxon>
        <taxon>Actinopterygii</taxon>
        <taxon>Neopterygii</taxon>
        <taxon>Teleostei</taxon>
        <taxon>Neoteleostei</taxon>
        <taxon>Acanthomorphata</taxon>
        <taxon>Ovalentaria</taxon>
        <taxon>Atherinomorphae</taxon>
        <taxon>Cyprinodontiformes</taxon>
        <taxon>Nothobranchiidae</taxon>
        <taxon>Nothobranchius</taxon>
    </lineage>
</organism>
<proteinExistence type="predicted"/>
<feature type="region of interest" description="Disordered" evidence="1">
    <location>
        <begin position="80"/>
        <end position="189"/>
    </location>
</feature>
<protein>
    <submittedName>
        <fullName evidence="2">Uncharacterized protein</fullName>
    </submittedName>
</protein>
<dbReference type="EMBL" id="HAEH01017164">
    <property type="protein sequence ID" value="SBS05688.1"/>
    <property type="molecule type" value="Transcribed_RNA"/>
</dbReference>
<evidence type="ECO:0000313" key="2">
    <source>
        <dbReference type="EMBL" id="SBS05688.1"/>
    </source>
</evidence>
<sequence length="248" mass="27752">VLQMVKEEALEEQNAVMDQQYPQSLHIKEEQEELWTSLEGEQLHLKEEAKLTRFPFTSVSIKSEDDEDKPLVLHLLYQQQIEDRDVPTNSSADQTTAETGREAESSRNPPPHQQQTEDRDAPTSSPADQTTAETGREAEPSRNPAPNPNEQISDSSENEVSEDDVNLNIELLDSGPETGDGDNDCSESRFCESDVKSVDEFFSCPGCVSIKSEDDEDKPLVLHLLYQQQIEDRDVPTNSSADQTTAET</sequence>
<name>A0A1A8RJY8_9TELE</name>
<evidence type="ECO:0000256" key="1">
    <source>
        <dbReference type="SAM" id="MobiDB-lite"/>
    </source>
</evidence>
<feature type="compositionally biased region" description="Polar residues" evidence="1">
    <location>
        <begin position="122"/>
        <end position="133"/>
    </location>
</feature>
<feature type="compositionally biased region" description="Acidic residues" evidence="1">
    <location>
        <begin position="156"/>
        <end position="165"/>
    </location>
</feature>